<dbReference type="CDD" id="cd00085">
    <property type="entry name" value="HNHc"/>
    <property type="match status" value="1"/>
</dbReference>
<proteinExistence type="predicted"/>
<protein>
    <submittedName>
        <fullName evidence="2">HNH endonuclease</fullName>
    </submittedName>
</protein>
<dbReference type="EMBL" id="CP043028">
    <property type="protein sequence ID" value="QFJ55285.1"/>
    <property type="molecule type" value="Genomic_DNA"/>
</dbReference>
<evidence type="ECO:0000313" key="2">
    <source>
        <dbReference type="EMBL" id="QFJ55285.1"/>
    </source>
</evidence>
<dbReference type="KEGG" id="pxv:FXF36_10625"/>
<reference evidence="3" key="1">
    <citation type="submission" date="2019-08" db="EMBL/GenBank/DDBJ databases">
        <title>Complete Genome Sequence of the Polysaccharide-Degrading Rumen Bacterium Pseudobutyrivibrio xylanivorans MA3014.</title>
        <authorList>
            <person name="Palevich N."/>
            <person name="Maclean P.H."/>
            <person name="Kelly W.J."/>
            <person name="Leahy S.C."/>
            <person name="Rakonjac J."/>
            <person name="Attwood G.T."/>
        </authorList>
    </citation>
    <scope>NUCLEOTIDE SEQUENCE [LARGE SCALE GENOMIC DNA]</scope>
    <source>
        <strain evidence="3">MA3014</strain>
    </source>
</reference>
<dbReference type="InterPro" id="IPR003615">
    <property type="entry name" value="HNH_nuc"/>
</dbReference>
<keyword evidence="2" id="KW-0540">Nuclease</keyword>
<evidence type="ECO:0000313" key="3">
    <source>
        <dbReference type="Proteomes" id="UP000327030"/>
    </source>
</evidence>
<accession>A0A5P6VRG3</accession>
<evidence type="ECO:0000259" key="1">
    <source>
        <dbReference type="SMART" id="SM00507"/>
    </source>
</evidence>
<name>A0A5P6VRG3_PSEXY</name>
<dbReference type="Pfam" id="PF01844">
    <property type="entry name" value="HNH"/>
    <property type="match status" value="1"/>
</dbReference>
<keyword evidence="2" id="KW-0255">Endonuclease</keyword>
<keyword evidence="2" id="KW-0378">Hydrolase</keyword>
<dbReference type="GO" id="GO:0004519">
    <property type="term" value="F:endonuclease activity"/>
    <property type="evidence" value="ECO:0007669"/>
    <property type="project" value="UniProtKB-KW"/>
</dbReference>
<dbReference type="OrthoDB" id="9779761at2"/>
<organism evidence="2 3">
    <name type="scientific">Pseudobutyrivibrio xylanivorans</name>
    <dbReference type="NCBI Taxonomy" id="185007"/>
    <lineage>
        <taxon>Bacteria</taxon>
        <taxon>Bacillati</taxon>
        <taxon>Bacillota</taxon>
        <taxon>Clostridia</taxon>
        <taxon>Lachnospirales</taxon>
        <taxon>Lachnospiraceae</taxon>
        <taxon>Pseudobutyrivibrio</taxon>
    </lineage>
</organism>
<dbReference type="SMART" id="SM00507">
    <property type="entry name" value="HNHc"/>
    <property type="match status" value="1"/>
</dbReference>
<gene>
    <name evidence="2" type="ORF">FXF36_10625</name>
</gene>
<sequence>MAKRDSSHTQIQRLGKIRDMNICQACGSTVSPEGHHIINFQYGGNAHIDNIVTLCHNCHKQVHRGNIDIIKF</sequence>
<dbReference type="AlphaFoldDB" id="A0A5P6VRG3"/>
<dbReference type="Gene3D" id="1.10.30.50">
    <property type="match status" value="1"/>
</dbReference>
<dbReference type="GO" id="GO:0008270">
    <property type="term" value="F:zinc ion binding"/>
    <property type="evidence" value="ECO:0007669"/>
    <property type="project" value="InterPro"/>
</dbReference>
<dbReference type="InterPro" id="IPR002711">
    <property type="entry name" value="HNH"/>
</dbReference>
<dbReference type="Proteomes" id="UP000327030">
    <property type="component" value="Chromosome 1"/>
</dbReference>
<feature type="domain" description="HNH nuclease" evidence="1">
    <location>
        <begin position="10"/>
        <end position="60"/>
    </location>
</feature>
<dbReference type="GO" id="GO:0003676">
    <property type="term" value="F:nucleic acid binding"/>
    <property type="evidence" value="ECO:0007669"/>
    <property type="project" value="InterPro"/>
</dbReference>
<dbReference type="RefSeq" id="WP_151623913.1">
    <property type="nucleotide sequence ID" value="NZ_CP043028.1"/>
</dbReference>